<gene>
    <name evidence="1" type="ORF">Q8791_23085</name>
</gene>
<comment type="caution">
    <text evidence="1">The sequence shown here is derived from an EMBL/GenBank/DDBJ whole genome shotgun (WGS) entry which is preliminary data.</text>
</comment>
<dbReference type="EMBL" id="JAUZMY010000026">
    <property type="protein sequence ID" value="MEE2040106.1"/>
    <property type="molecule type" value="Genomic_DNA"/>
</dbReference>
<reference evidence="1 2" key="1">
    <citation type="submission" date="2023-08" db="EMBL/GenBank/DDBJ databases">
        <authorList>
            <person name="Girao M."/>
            <person name="Carvalho M.F."/>
        </authorList>
    </citation>
    <scope>NUCLEOTIDE SEQUENCE [LARGE SCALE GENOMIC DNA]</scope>
    <source>
        <strain evidence="1 2">CT-R113</strain>
    </source>
</reference>
<proteinExistence type="predicted"/>
<keyword evidence="2" id="KW-1185">Reference proteome</keyword>
<name>A0ABU7KCZ4_9ACTN</name>
<evidence type="ECO:0000313" key="2">
    <source>
        <dbReference type="Proteomes" id="UP001356095"/>
    </source>
</evidence>
<dbReference type="RefSeq" id="WP_330093875.1">
    <property type="nucleotide sequence ID" value="NZ_JAUZMY010000026.1"/>
</dbReference>
<dbReference type="Proteomes" id="UP001356095">
    <property type="component" value="Unassembled WGS sequence"/>
</dbReference>
<accession>A0ABU7KCZ4</accession>
<protein>
    <submittedName>
        <fullName evidence="1">Uncharacterized protein</fullName>
    </submittedName>
</protein>
<evidence type="ECO:0000313" key="1">
    <source>
        <dbReference type="EMBL" id="MEE2040106.1"/>
    </source>
</evidence>
<sequence>MTVALAPAPTVILPLPEVIDLPGHITGTEAKCPECGEGWELDSLLVVLPSLADVDAELAAVLDEHHAENRRCALAA</sequence>
<organism evidence="1 2">
    <name type="scientific">Nocardiopsis codii</name>
    <dbReference type="NCBI Taxonomy" id="3065942"/>
    <lineage>
        <taxon>Bacteria</taxon>
        <taxon>Bacillati</taxon>
        <taxon>Actinomycetota</taxon>
        <taxon>Actinomycetes</taxon>
        <taxon>Streptosporangiales</taxon>
        <taxon>Nocardiopsidaceae</taxon>
        <taxon>Nocardiopsis</taxon>
    </lineage>
</organism>